<dbReference type="AlphaFoldDB" id="E9HUH2"/>
<proteinExistence type="predicted"/>
<accession>E9HUH2</accession>
<dbReference type="OrthoDB" id="10009983at2759"/>
<protein>
    <submittedName>
        <fullName evidence="1">Uncharacterized protein</fullName>
    </submittedName>
</protein>
<gene>
    <name evidence="1" type="ORF">DAPPUDRAFT_334021</name>
</gene>
<name>E9HUH2_DAPPU</name>
<organism evidence="1 2">
    <name type="scientific">Daphnia pulex</name>
    <name type="common">Water flea</name>
    <dbReference type="NCBI Taxonomy" id="6669"/>
    <lineage>
        <taxon>Eukaryota</taxon>
        <taxon>Metazoa</taxon>
        <taxon>Ecdysozoa</taxon>
        <taxon>Arthropoda</taxon>
        <taxon>Crustacea</taxon>
        <taxon>Branchiopoda</taxon>
        <taxon>Diplostraca</taxon>
        <taxon>Cladocera</taxon>
        <taxon>Anomopoda</taxon>
        <taxon>Daphniidae</taxon>
        <taxon>Daphnia</taxon>
    </lineage>
</organism>
<dbReference type="HOGENOM" id="CLU_2998538_0_0_1"/>
<dbReference type="Proteomes" id="UP000000305">
    <property type="component" value="Unassembled WGS sequence"/>
</dbReference>
<evidence type="ECO:0000313" key="1">
    <source>
        <dbReference type="EMBL" id="EFX64603.1"/>
    </source>
</evidence>
<sequence>MASILKMQEKFISKAIASIMLHSADLFRVNLDSVFTLIPSVIDSLEVILLSKDLKIK</sequence>
<dbReference type="KEGG" id="dpx:DAPPUDRAFT_334021"/>
<dbReference type="EMBL" id="GL732810">
    <property type="protein sequence ID" value="EFX64603.1"/>
    <property type="molecule type" value="Genomic_DNA"/>
</dbReference>
<evidence type="ECO:0000313" key="2">
    <source>
        <dbReference type="Proteomes" id="UP000000305"/>
    </source>
</evidence>
<reference evidence="1 2" key="1">
    <citation type="journal article" date="2011" name="Science">
        <title>The ecoresponsive genome of Daphnia pulex.</title>
        <authorList>
            <person name="Colbourne J.K."/>
            <person name="Pfrender M.E."/>
            <person name="Gilbert D."/>
            <person name="Thomas W.K."/>
            <person name="Tucker A."/>
            <person name="Oakley T.H."/>
            <person name="Tokishita S."/>
            <person name="Aerts A."/>
            <person name="Arnold G.J."/>
            <person name="Basu M.K."/>
            <person name="Bauer D.J."/>
            <person name="Caceres C.E."/>
            <person name="Carmel L."/>
            <person name="Casola C."/>
            <person name="Choi J.H."/>
            <person name="Detter J.C."/>
            <person name="Dong Q."/>
            <person name="Dusheyko S."/>
            <person name="Eads B.D."/>
            <person name="Frohlich T."/>
            <person name="Geiler-Samerotte K.A."/>
            <person name="Gerlach D."/>
            <person name="Hatcher P."/>
            <person name="Jogdeo S."/>
            <person name="Krijgsveld J."/>
            <person name="Kriventseva E.V."/>
            <person name="Kultz D."/>
            <person name="Laforsch C."/>
            <person name="Lindquist E."/>
            <person name="Lopez J."/>
            <person name="Manak J.R."/>
            <person name="Muller J."/>
            <person name="Pangilinan J."/>
            <person name="Patwardhan R.P."/>
            <person name="Pitluck S."/>
            <person name="Pritham E.J."/>
            <person name="Rechtsteiner A."/>
            <person name="Rho M."/>
            <person name="Rogozin I.B."/>
            <person name="Sakarya O."/>
            <person name="Salamov A."/>
            <person name="Schaack S."/>
            <person name="Shapiro H."/>
            <person name="Shiga Y."/>
            <person name="Skalitzky C."/>
            <person name="Smith Z."/>
            <person name="Souvorov A."/>
            <person name="Sung W."/>
            <person name="Tang Z."/>
            <person name="Tsuchiya D."/>
            <person name="Tu H."/>
            <person name="Vos H."/>
            <person name="Wang M."/>
            <person name="Wolf Y.I."/>
            <person name="Yamagata H."/>
            <person name="Yamada T."/>
            <person name="Ye Y."/>
            <person name="Shaw J.R."/>
            <person name="Andrews J."/>
            <person name="Crease T.J."/>
            <person name="Tang H."/>
            <person name="Lucas S.M."/>
            <person name="Robertson H.M."/>
            <person name="Bork P."/>
            <person name="Koonin E.V."/>
            <person name="Zdobnov E.M."/>
            <person name="Grigoriev I.V."/>
            <person name="Lynch M."/>
            <person name="Boore J.L."/>
        </authorList>
    </citation>
    <scope>NUCLEOTIDE SEQUENCE [LARGE SCALE GENOMIC DNA]</scope>
</reference>
<dbReference type="InParanoid" id="E9HUH2"/>
<keyword evidence="2" id="KW-1185">Reference proteome</keyword>